<feature type="chain" id="PRO_5045967820" evidence="1">
    <location>
        <begin position="28"/>
        <end position="294"/>
    </location>
</feature>
<keyword evidence="1" id="KW-0732">Signal</keyword>
<dbReference type="InterPro" id="IPR029058">
    <property type="entry name" value="AB_hydrolase_fold"/>
</dbReference>
<dbReference type="SUPFAM" id="SSF53474">
    <property type="entry name" value="alpha/beta-Hydrolases"/>
    <property type="match status" value="1"/>
</dbReference>
<organism evidence="2 3">
    <name type="scientific">Nocardia lasii</name>
    <dbReference type="NCBI Taxonomy" id="1616107"/>
    <lineage>
        <taxon>Bacteria</taxon>
        <taxon>Bacillati</taxon>
        <taxon>Actinomycetota</taxon>
        <taxon>Actinomycetes</taxon>
        <taxon>Mycobacteriales</taxon>
        <taxon>Nocardiaceae</taxon>
        <taxon>Nocardia</taxon>
    </lineage>
</organism>
<dbReference type="PANTHER" id="PTHR32015">
    <property type="entry name" value="FASTING INDUCED LIPASE"/>
    <property type="match status" value="1"/>
</dbReference>
<dbReference type="PANTHER" id="PTHR32015:SF1">
    <property type="entry name" value="LIPASE"/>
    <property type="match status" value="1"/>
</dbReference>
<proteinExistence type="predicted"/>
<accession>A0ABW1JTJ4</accession>
<dbReference type="Pfam" id="PF01674">
    <property type="entry name" value="Lipase_2"/>
    <property type="match status" value="1"/>
</dbReference>
<keyword evidence="3" id="KW-1185">Reference proteome</keyword>
<dbReference type="InterPro" id="IPR002918">
    <property type="entry name" value="Lipase_EstA/Esterase_EstB"/>
</dbReference>
<name>A0ABW1JTJ4_9NOCA</name>
<evidence type="ECO:0000313" key="3">
    <source>
        <dbReference type="Proteomes" id="UP001596223"/>
    </source>
</evidence>
<dbReference type="Gene3D" id="3.40.50.1820">
    <property type="entry name" value="alpha/beta hydrolase"/>
    <property type="match status" value="1"/>
</dbReference>
<evidence type="ECO:0000313" key="2">
    <source>
        <dbReference type="EMBL" id="MFC6012545.1"/>
    </source>
</evidence>
<dbReference type="RefSeq" id="WP_378606287.1">
    <property type="nucleotide sequence ID" value="NZ_JBHSQN010000010.1"/>
</dbReference>
<dbReference type="PROSITE" id="PS51257">
    <property type="entry name" value="PROKAR_LIPOPROTEIN"/>
    <property type="match status" value="1"/>
</dbReference>
<protein>
    <submittedName>
        <fullName evidence="2">Esterase/lipase family protein</fullName>
    </submittedName>
</protein>
<sequence>MRPHNAKRWLVTTITAAACLAGTAVSAAPTHAETTPPQANNWNCRPSAAHPNPVVLVHGTTANSALNWWVLSPELADAGYCVFTFDYGMTPLSMGLVGGLGDIARSAETMRVFVDKVLAATGASKVDVVGHSQGGMMPHYYIKRLGGAAKVDTLIGLAPSNHGTTARGLVELADAARLTGWITDAYTLLGYPGGIQQTVGSDFQKALFADGDTVPGVRYVVIQTRNDRVVTPYTNAFLQGGDVTNILIQDQCPSNPVGHVGLALDSPTQQNILNQLGRGGPDFTPTCTDFGPSF</sequence>
<gene>
    <name evidence="2" type="ORF">ACFP3H_15900</name>
</gene>
<feature type="signal peptide" evidence="1">
    <location>
        <begin position="1"/>
        <end position="27"/>
    </location>
</feature>
<dbReference type="Proteomes" id="UP001596223">
    <property type="component" value="Unassembled WGS sequence"/>
</dbReference>
<evidence type="ECO:0000256" key="1">
    <source>
        <dbReference type="SAM" id="SignalP"/>
    </source>
</evidence>
<dbReference type="EMBL" id="JBHSQN010000010">
    <property type="protein sequence ID" value="MFC6012545.1"/>
    <property type="molecule type" value="Genomic_DNA"/>
</dbReference>
<comment type="caution">
    <text evidence="2">The sequence shown here is derived from an EMBL/GenBank/DDBJ whole genome shotgun (WGS) entry which is preliminary data.</text>
</comment>
<reference evidence="3" key="1">
    <citation type="journal article" date="2019" name="Int. J. Syst. Evol. Microbiol.">
        <title>The Global Catalogue of Microorganisms (GCM) 10K type strain sequencing project: providing services to taxonomists for standard genome sequencing and annotation.</title>
        <authorList>
            <consortium name="The Broad Institute Genomics Platform"/>
            <consortium name="The Broad Institute Genome Sequencing Center for Infectious Disease"/>
            <person name="Wu L."/>
            <person name="Ma J."/>
        </authorList>
    </citation>
    <scope>NUCLEOTIDE SEQUENCE [LARGE SCALE GENOMIC DNA]</scope>
    <source>
        <strain evidence="3">CCUG 36956</strain>
    </source>
</reference>